<organism evidence="1">
    <name type="scientific">candidate division WOR-3 bacterium</name>
    <dbReference type="NCBI Taxonomy" id="2052148"/>
    <lineage>
        <taxon>Bacteria</taxon>
        <taxon>Bacteria division WOR-3</taxon>
    </lineage>
</organism>
<gene>
    <name evidence="1" type="ORF">ENH14_01310</name>
</gene>
<protein>
    <submittedName>
        <fullName evidence="1">Uncharacterized protein</fullName>
    </submittedName>
</protein>
<dbReference type="EMBL" id="DRDR01000058">
    <property type="protein sequence ID" value="HDL60073.1"/>
    <property type="molecule type" value="Genomic_DNA"/>
</dbReference>
<accession>A0A7V0LTN7</accession>
<proteinExistence type="predicted"/>
<dbReference type="AlphaFoldDB" id="A0A7V0LTN7"/>
<evidence type="ECO:0000313" key="1">
    <source>
        <dbReference type="EMBL" id="HDL60073.1"/>
    </source>
</evidence>
<comment type="caution">
    <text evidence="1">The sequence shown here is derived from an EMBL/GenBank/DDBJ whole genome shotgun (WGS) entry which is preliminary data.</text>
</comment>
<dbReference type="Proteomes" id="UP000886381">
    <property type="component" value="Unassembled WGS sequence"/>
</dbReference>
<name>A0A7V0LTN7_UNCW3</name>
<sequence length="165" mass="19037">MQDILKVVTGYLIEKINSLEPPYTIKIPRDLLEYLTDFYFKAYLNNPTLNIEGGKLVIEGVNFIKIRAELSFEPGVWNEEHREILVKMKLNKVLMPFIKSFITPFEAKTEGIVRYREGLVIIDVESAIKKSQIIDSCTKPLRKSVKLSDIKITESGIEFVFTKHD</sequence>
<reference evidence="1" key="1">
    <citation type="journal article" date="2020" name="mSystems">
        <title>Genome- and Community-Level Interaction Insights into Carbon Utilization and Element Cycling Functions of Hydrothermarchaeota in Hydrothermal Sediment.</title>
        <authorList>
            <person name="Zhou Z."/>
            <person name="Liu Y."/>
            <person name="Xu W."/>
            <person name="Pan J."/>
            <person name="Luo Z.H."/>
            <person name="Li M."/>
        </authorList>
    </citation>
    <scope>NUCLEOTIDE SEQUENCE [LARGE SCALE GENOMIC DNA]</scope>
    <source>
        <strain evidence="1">HyVt-28</strain>
    </source>
</reference>